<evidence type="ECO:0000313" key="1">
    <source>
        <dbReference type="EMBL" id="KAG6389098.1"/>
    </source>
</evidence>
<reference evidence="1" key="1">
    <citation type="submission" date="2018-01" db="EMBL/GenBank/DDBJ databases">
        <authorList>
            <person name="Mao J.F."/>
        </authorList>
    </citation>
    <scope>NUCLEOTIDE SEQUENCE</scope>
    <source>
        <strain evidence="1">Huo1</strain>
        <tissue evidence="1">Leaf</tissue>
    </source>
</reference>
<dbReference type="Proteomes" id="UP000298416">
    <property type="component" value="Unassembled WGS sequence"/>
</dbReference>
<dbReference type="EMBL" id="PNBA02000020">
    <property type="protein sequence ID" value="KAG6389098.1"/>
    <property type="molecule type" value="Genomic_DNA"/>
</dbReference>
<gene>
    <name evidence="1" type="ORF">SASPL_150557</name>
</gene>
<dbReference type="AlphaFoldDB" id="A0A8X8Z2K0"/>
<name>A0A8X8Z2K0_SALSN</name>
<organism evidence="1">
    <name type="scientific">Salvia splendens</name>
    <name type="common">Scarlet sage</name>
    <dbReference type="NCBI Taxonomy" id="180675"/>
    <lineage>
        <taxon>Eukaryota</taxon>
        <taxon>Viridiplantae</taxon>
        <taxon>Streptophyta</taxon>
        <taxon>Embryophyta</taxon>
        <taxon>Tracheophyta</taxon>
        <taxon>Spermatophyta</taxon>
        <taxon>Magnoliopsida</taxon>
        <taxon>eudicotyledons</taxon>
        <taxon>Gunneridae</taxon>
        <taxon>Pentapetalae</taxon>
        <taxon>asterids</taxon>
        <taxon>lamiids</taxon>
        <taxon>Lamiales</taxon>
        <taxon>Lamiaceae</taxon>
        <taxon>Nepetoideae</taxon>
        <taxon>Mentheae</taxon>
        <taxon>Salviinae</taxon>
        <taxon>Salvia</taxon>
        <taxon>Salvia subgen. Calosphace</taxon>
        <taxon>core Calosphace</taxon>
    </lineage>
</organism>
<comment type="caution">
    <text evidence="1">The sequence shown here is derived from an EMBL/GenBank/DDBJ whole genome shotgun (WGS) entry which is preliminary data.</text>
</comment>
<proteinExistence type="predicted"/>
<reference evidence="1" key="2">
    <citation type="submission" date="2020-08" db="EMBL/GenBank/DDBJ databases">
        <title>Plant Genome Project.</title>
        <authorList>
            <person name="Zhang R.-G."/>
        </authorList>
    </citation>
    <scope>NUCLEOTIDE SEQUENCE</scope>
    <source>
        <strain evidence="1">Huo1</strain>
        <tissue evidence="1">Leaf</tissue>
    </source>
</reference>
<accession>A0A8X8Z2K0</accession>
<evidence type="ECO:0000313" key="2">
    <source>
        <dbReference type="Proteomes" id="UP000298416"/>
    </source>
</evidence>
<protein>
    <submittedName>
        <fullName evidence="1">Uncharacterized protein</fullName>
    </submittedName>
</protein>
<sequence length="84" mass="8965">MDGNGESKITSIGQIVRFKAFLKKWQLVALTPKSCATMPSKGGACAATSPKISLRLRNSNLHCDHGGYLITGFRGVTVAELLSD</sequence>
<keyword evidence="2" id="KW-1185">Reference proteome</keyword>